<reference evidence="2" key="1">
    <citation type="submission" date="2016-10" db="EMBL/GenBank/DDBJ databases">
        <authorList>
            <person name="Varghese N."/>
            <person name="Submissions S."/>
        </authorList>
    </citation>
    <scope>NUCLEOTIDE SEQUENCE [LARGE SCALE GENOMIC DNA]</scope>
    <source>
        <strain evidence="2">DSM 24740</strain>
    </source>
</reference>
<dbReference type="AlphaFoldDB" id="A0A1H9DN94"/>
<evidence type="ECO:0000313" key="1">
    <source>
        <dbReference type="EMBL" id="SEQ14982.1"/>
    </source>
</evidence>
<organism evidence="1 2">
    <name type="scientific">Neolewinella agarilytica</name>
    <dbReference type="NCBI Taxonomy" id="478744"/>
    <lineage>
        <taxon>Bacteria</taxon>
        <taxon>Pseudomonadati</taxon>
        <taxon>Bacteroidota</taxon>
        <taxon>Saprospiria</taxon>
        <taxon>Saprospirales</taxon>
        <taxon>Lewinellaceae</taxon>
        <taxon>Neolewinella</taxon>
    </lineage>
</organism>
<dbReference type="EMBL" id="FOFB01000006">
    <property type="protein sequence ID" value="SEQ14982.1"/>
    <property type="molecule type" value="Genomic_DNA"/>
</dbReference>
<dbReference type="InParanoid" id="A0A1H9DN94"/>
<accession>A0A1H9DN94</accession>
<dbReference type="Proteomes" id="UP000199021">
    <property type="component" value="Unassembled WGS sequence"/>
</dbReference>
<gene>
    <name evidence="1" type="ORF">SAMN05444359_10671</name>
</gene>
<evidence type="ECO:0000313" key="2">
    <source>
        <dbReference type="Proteomes" id="UP000199021"/>
    </source>
</evidence>
<sequence length="290" mass="31744">MPGARCQVPGARCRVPGAGNTYLVNIFKLYNVKYLSILPLLLFSLLLSAQPEHKVAVDNKIIEFSELDRLMIVGYDGDELKLTQENANRNADERAQGLRKISASGRSDNTGLGLSAKGLDDRVLIEQVGKGEGKIIAYVPNKSVVKVTQSTYRGGDFSASNFDGELDVTMHYHKVKLTNTYGPLSINTIYGSIEAAFSDGPPTQDIRLHSTYQNVDLTLPNNTKADLRLNTSYGSMYTDFDIEVKANGDQADNSNNDSHGDGRMTGLINGGGKLVSLTATYRNIYLRKLK</sequence>
<keyword evidence="2" id="KW-1185">Reference proteome</keyword>
<evidence type="ECO:0008006" key="3">
    <source>
        <dbReference type="Google" id="ProtNLM"/>
    </source>
</evidence>
<dbReference type="STRING" id="478744.SAMN05444359_10671"/>
<protein>
    <recommendedName>
        <fullName evidence="3">Adhesin domain-containing protein</fullName>
    </recommendedName>
</protein>
<proteinExistence type="predicted"/>
<name>A0A1H9DN94_9BACT</name>